<feature type="transmembrane region" description="Helical" evidence="1">
    <location>
        <begin position="189"/>
        <end position="209"/>
    </location>
</feature>
<dbReference type="Pfam" id="PF12263">
    <property type="entry name" value="DUF3611"/>
    <property type="match status" value="1"/>
</dbReference>
<sequence length="329" mass="34940">MERKASAAENLTGLRRKTKKKKLYVQFSCCSIMQTLLLPAARSGVPRPYSPSSMVTQASSHCNICPYLPRQPVTRCRGFAAPLTLPNSLPCFSTSSSSSPSIYSTNSKRRMLAFPPVASSPPVSPGSTLPTGDSDQAKLAQVAKRLESTARYFKRLGSLGFWGQLVCTLVSGVILSFSAVITGKITSPFTFYSTAAGIAAAFISVFWSFGYLRLAEKLRRTANEPAKAPPRADVVKSLKNGIVVNLLGMGAAILGMQATVGLLVGKALTSTANPYYQGISPGYSPVLALDVFLVQASANTILSHFLGIVSSLELLRSVTLSPAPVPKIA</sequence>
<keyword evidence="1" id="KW-0812">Transmembrane</keyword>
<evidence type="ECO:0000256" key="1">
    <source>
        <dbReference type="SAM" id="Phobius"/>
    </source>
</evidence>
<dbReference type="InterPro" id="IPR022051">
    <property type="entry name" value="DUF3611"/>
</dbReference>
<reference evidence="2" key="1">
    <citation type="submission" date="2023-05" db="EMBL/GenBank/DDBJ databases">
        <title>Nepenthes gracilis genome sequencing.</title>
        <authorList>
            <person name="Fukushima K."/>
        </authorList>
    </citation>
    <scope>NUCLEOTIDE SEQUENCE</scope>
    <source>
        <strain evidence="2">SING2019-196</strain>
    </source>
</reference>
<dbReference type="PANTHER" id="PTHR34548:SF2">
    <property type="entry name" value="PROTEIN TIC 21, CHLOROPLASTIC"/>
    <property type="match status" value="1"/>
</dbReference>
<feature type="transmembrane region" description="Helical" evidence="1">
    <location>
        <begin position="161"/>
        <end position="182"/>
    </location>
</feature>
<dbReference type="PANTHER" id="PTHR34548">
    <property type="entry name" value="PROTEIN TIC 21, CHLOROPLASTIC"/>
    <property type="match status" value="1"/>
</dbReference>
<dbReference type="Proteomes" id="UP001279734">
    <property type="component" value="Unassembled WGS sequence"/>
</dbReference>
<organism evidence="2 3">
    <name type="scientific">Nepenthes gracilis</name>
    <name type="common">Slender pitcher plant</name>
    <dbReference type="NCBI Taxonomy" id="150966"/>
    <lineage>
        <taxon>Eukaryota</taxon>
        <taxon>Viridiplantae</taxon>
        <taxon>Streptophyta</taxon>
        <taxon>Embryophyta</taxon>
        <taxon>Tracheophyta</taxon>
        <taxon>Spermatophyta</taxon>
        <taxon>Magnoliopsida</taxon>
        <taxon>eudicotyledons</taxon>
        <taxon>Gunneridae</taxon>
        <taxon>Pentapetalae</taxon>
        <taxon>Caryophyllales</taxon>
        <taxon>Nepenthaceae</taxon>
        <taxon>Nepenthes</taxon>
    </lineage>
</organism>
<evidence type="ECO:0000313" key="3">
    <source>
        <dbReference type="Proteomes" id="UP001279734"/>
    </source>
</evidence>
<proteinExistence type="predicted"/>
<dbReference type="EMBL" id="BSYO01000004">
    <property type="protein sequence ID" value="GMH02847.1"/>
    <property type="molecule type" value="Genomic_DNA"/>
</dbReference>
<feature type="transmembrane region" description="Helical" evidence="1">
    <location>
        <begin position="242"/>
        <end position="264"/>
    </location>
</feature>
<keyword evidence="1" id="KW-1133">Transmembrane helix</keyword>
<dbReference type="AlphaFoldDB" id="A0AAD3XFL7"/>
<accession>A0AAD3XFL7</accession>
<name>A0AAD3XFL7_NEPGR</name>
<evidence type="ECO:0000313" key="2">
    <source>
        <dbReference type="EMBL" id="GMH02847.1"/>
    </source>
</evidence>
<protein>
    <recommendedName>
        <fullName evidence="4">Protein TIC 21, chloroplastic</fullName>
    </recommendedName>
</protein>
<evidence type="ECO:0008006" key="4">
    <source>
        <dbReference type="Google" id="ProtNLM"/>
    </source>
</evidence>
<comment type="caution">
    <text evidence="2">The sequence shown here is derived from an EMBL/GenBank/DDBJ whole genome shotgun (WGS) entry which is preliminary data.</text>
</comment>
<gene>
    <name evidence="2" type="ORF">Nepgr_004686</name>
</gene>
<keyword evidence="3" id="KW-1185">Reference proteome</keyword>
<keyword evidence="1" id="KW-0472">Membrane</keyword>